<name>G1FGN8_9CAUD</name>
<dbReference type="KEGG" id="vg:18566152"/>
<organism evidence="1 2">
    <name type="scientific">Mycobacterium phage Thibault</name>
    <dbReference type="NCBI Taxonomy" id="1052673"/>
    <lineage>
        <taxon>Viruses</taxon>
        <taxon>Duplodnaviria</taxon>
        <taxon>Heunggongvirae</taxon>
        <taxon>Uroviricota</taxon>
        <taxon>Caudoviricetes</taxon>
        <taxon>Omegavirus</taxon>
        <taxon>Omegavirus thibault</taxon>
    </lineage>
</organism>
<protein>
    <submittedName>
        <fullName evidence="1">Uncharacterized protein</fullName>
    </submittedName>
</protein>
<dbReference type="Proteomes" id="UP000008391">
    <property type="component" value="Segment"/>
</dbReference>
<keyword evidence="2" id="KW-1185">Reference proteome</keyword>
<dbReference type="OrthoDB" id="22891at10239"/>
<dbReference type="GeneID" id="18566152"/>
<reference evidence="1" key="1">
    <citation type="journal article" date="2012" name="J. Virol.">
        <title>Complete Genome Sequences of 138 Mycobacteriophages.</title>
        <authorList>
            <consortium name="the Science Education Alliance Phage Hunters Advancing Genomics and Evolutionary Science Program"/>
            <consortium name="the KwaZulu-Natal Research Institute for Tuberculosis and HIV Mycobacterial Genetics Course Students"/>
            <consortium name="the Phage Hunters Integrating Research and Education Program"/>
            <person name="Hatfull G.F."/>
        </authorList>
    </citation>
    <scope>NUCLEOTIDE SEQUENCE [LARGE SCALE GENOMIC DNA]</scope>
</reference>
<proteinExistence type="predicted"/>
<gene>
    <name evidence="1" type="primary">175</name>
    <name evidence="1" type="ORF">THIBAULT_175</name>
</gene>
<accession>G1FGN8</accession>
<dbReference type="RefSeq" id="YP_009018184.1">
    <property type="nucleotide sequence ID" value="NC_023738.1"/>
</dbReference>
<dbReference type="EMBL" id="JN201525">
    <property type="protein sequence ID" value="AEJ94136.1"/>
    <property type="molecule type" value="Genomic_DNA"/>
</dbReference>
<evidence type="ECO:0000313" key="2">
    <source>
        <dbReference type="Proteomes" id="UP000008391"/>
    </source>
</evidence>
<evidence type="ECO:0000313" key="1">
    <source>
        <dbReference type="EMBL" id="AEJ94136.1"/>
    </source>
</evidence>
<sequence length="49" mass="5608">MDKAPALTEDDYEVKCQRCGYPIAYAPREVWTDAPDELYCFGCWSGEVD</sequence>